<dbReference type="AlphaFoldDB" id="A0A0G3XG18"/>
<evidence type="ECO:0000313" key="2">
    <source>
        <dbReference type="Proteomes" id="UP000035287"/>
    </source>
</evidence>
<dbReference type="PATRIC" id="fig|1348774.3.peg.840"/>
<accession>A0A0G3XG18</accession>
<name>A0A0G3XG18_9SPHN</name>
<evidence type="ECO:0000313" key="1">
    <source>
        <dbReference type="EMBL" id="AKM09338.1"/>
    </source>
</evidence>
<proteinExistence type="predicted"/>
<dbReference type="InterPro" id="IPR003754">
    <property type="entry name" value="4pyrrol_synth_uPrphyn_synth"/>
</dbReference>
<dbReference type="Gene3D" id="3.40.50.10090">
    <property type="match status" value="1"/>
</dbReference>
<dbReference type="CDD" id="cd06578">
    <property type="entry name" value="HemD"/>
    <property type="match status" value="1"/>
</dbReference>
<sequence length="227" mass="23492">MTPIVTIRPAPGDAATVALGRELGLTIASFPLFEVGPLKWHLPDPAGFHAVLLGSANALRHGGPGLASLITLPALCVGEATARAAEQAGFTVTHVGKGGLQSVLAIATANGWSRLLRLSGEAHVPLDLPAGTTLDTRTLYRVNALPIGAAFTETLRKGAVVLLHSGEAAAHFANEVDRLNIPRQSIAITCLAPRIAERAGGGWRALSTASQPDDRALLAMALQMCQA</sequence>
<gene>
    <name evidence="1" type="ORF">AB433_04035</name>
</gene>
<protein>
    <submittedName>
        <fullName evidence="1">Uncharacterized protein</fullName>
    </submittedName>
</protein>
<dbReference type="Pfam" id="PF02602">
    <property type="entry name" value="HEM4"/>
    <property type="match status" value="1"/>
</dbReference>
<dbReference type="GO" id="GO:0004852">
    <property type="term" value="F:uroporphyrinogen-III synthase activity"/>
    <property type="evidence" value="ECO:0007669"/>
    <property type="project" value="InterPro"/>
</dbReference>
<dbReference type="KEGG" id="cna:AB433_04035"/>
<keyword evidence="2" id="KW-1185">Reference proteome</keyword>
<dbReference type="EMBL" id="CP011770">
    <property type="protein sequence ID" value="AKM09338.1"/>
    <property type="molecule type" value="Genomic_DNA"/>
</dbReference>
<reference evidence="1 2" key="1">
    <citation type="submission" date="2015-06" db="EMBL/GenBank/DDBJ databases">
        <authorList>
            <person name="Zeng Y."/>
            <person name="Huang Y."/>
        </authorList>
    </citation>
    <scope>NUCLEOTIDE SEQUENCE [LARGE SCALE GENOMIC DNA]</scope>
    <source>
        <strain evidence="1 2">PQ-2</strain>
    </source>
</reference>
<dbReference type="Proteomes" id="UP000035287">
    <property type="component" value="Chromosome"/>
</dbReference>
<dbReference type="SUPFAM" id="SSF69618">
    <property type="entry name" value="HemD-like"/>
    <property type="match status" value="1"/>
</dbReference>
<dbReference type="InterPro" id="IPR036108">
    <property type="entry name" value="4pyrrol_syn_uPrphyn_synt_sf"/>
</dbReference>
<dbReference type="RefSeq" id="WP_047820028.1">
    <property type="nucleotide sequence ID" value="NZ_CP011770.1"/>
</dbReference>
<organism evidence="1 2">
    <name type="scientific">Croceicoccus naphthovorans</name>
    <dbReference type="NCBI Taxonomy" id="1348774"/>
    <lineage>
        <taxon>Bacteria</taxon>
        <taxon>Pseudomonadati</taxon>
        <taxon>Pseudomonadota</taxon>
        <taxon>Alphaproteobacteria</taxon>
        <taxon>Sphingomonadales</taxon>
        <taxon>Erythrobacteraceae</taxon>
        <taxon>Croceicoccus</taxon>
    </lineage>
</organism>
<dbReference type="GO" id="GO:0033014">
    <property type="term" value="P:tetrapyrrole biosynthetic process"/>
    <property type="evidence" value="ECO:0007669"/>
    <property type="project" value="InterPro"/>
</dbReference>
<dbReference type="STRING" id="1348774.AB433_04035"/>